<reference evidence="4" key="1">
    <citation type="submission" date="2021-02" db="EMBL/GenBank/DDBJ databases">
        <authorList>
            <person name="Dougan E. K."/>
            <person name="Rhodes N."/>
            <person name="Thang M."/>
            <person name="Chan C."/>
        </authorList>
    </citation>
    <scope>NUCLEOTIDE SEQUENCE</scope>
</reference>
<organism evidence="4 5">
    <name type="scientific">Polarella glacialis</name>
    <name type="common">Dinoflagellate</name>
    <dbReference type="NCBI Taxonomy" id="89957"/>
    <lineage>
        <taxon>Eukaryota</taxon>
        <taxon>Sar</taxon>
        <taxon>Alveolata</taxon>
        <taxon>Dinophyceae</taxon>
        <taxon>Suessiales</taxon>
        <taxon>Suessiaceae</taxon>
        <taxon>Polarella</taxon>
    </lineage>
</organism>
<dbReference type="EMBL" id="CAJNNW010033473">
    <property type="protein sequence ID" value="CAE8719098.1"/>
    <property type="molecule type" value="Genomic_DNA"/>
</dbReference>
<evidence type="ECO:0000259" key="3">
    <source>
        <dbReference type="Pfam" id="PF08534"/>
    </source>
</evidence>
<dbReference type="SUPFAM" id="SSF52833">
    <property type="entry name" value="Thioredoxin-like"/>
    <property type="match status" value="1"/>
</dbReference>
<dbReference type="AlphaFoldDB" id="A0A813KYS9"/>
<evidence type="ECO:0000256" key="2">
    <source>
        <dbReference type="SAM" id="Phobius"/>
    </source>
</evidence>
<gene>
    <name evidence="4" type="ORF">PGLA2088_LOCUS40441</name>
</gene>
<evidence type="ECO:0000313" key="4">
    <source>
        <dbReference type="EMBL" id="CAE8719098.1"/>
    </source>
</evidence>
<dbReference type="Gene3D" id="3.40.30.10">
    <property type="entry name" value="Glutaredoxin"/>
    <property type="match status" value="1"/>
</dbReference>
<accession>A0A813KYS9</accession>
<sequence length="182" mass="18240">MVALSLVSVLILLCCHVLFTSLGILAPAAIFNKVCVVERSSFWPLAMARKASAASLAAVAVVGLAEAFVVPGSAPAVAETSVNLRASAAPQTGASSSSPSAGIAGVACLATVAAAAGLRAGRRTSGKDRKANSVVQLRAKVGDKVPNVGLDKGFPPEKVMLADFCKGKKVVLVGLPGAFTPT</sequence>
<dbReference type="InterPro" id="IPR013740">
    <property type="entry name" value="Redoxin"/>
</dbReference>
<proteinExistence type="inferred from homology"/>
<protein>
    <recommendedName>
        <fullName evidence="3">Redoxin domain-containing protein</fullName>
    </recommendedName>
</protein>
<feature type="transmembrane region" description="Helical" evidence="2">
    <location>
        <begin position="101"/>
        <end position="120"/>
    </location>
</feature>
<evidence type="ECO:0000256" key="1">
    <source>
        <dbReference type="ARBA" id="ARBA00010505"/>
    </source>
</evidence>
<dbReference type="InterPro" id="IPR036249">
    <property type="entry name" value="Thioredoxin-like_sf"/>
</dbReference>
<feature type="transmembrane region" description="Helical" evidence="2">
    <location>
        <begin position="51"/>
        <end position="70"/>
    </location>
</feature>
<name>A0A813KYS9_POLGL</name>
<evidence type="ECO:0000313" key="5">
    <source>
        <dbReference type="Proteomes" id="UP000626109"/>
    </source>
</evidence>
<dbReference type="Pfam" id="PF08534">
    <property type="entry name" value="Redoxin"/>
    <property type="match status" value="1"/>
</dbReference>
<keyword evidence="2" id="KW-0812">Transmembrane</keyword>
<keyword evidence="2" id="KW-0472">Membrane</keyword>
<keyword evidence="2" id="KW-1133">Transmembrane helix</keyword>
<comment type="caution">
    <text evidence="4">The sequence shown here is derived from an EMBL/GenBank/DDBJ whole genome shotgun (WGS) entry which is preliminary data.</text>
</comment>
<feature type="domain" description="Redoxin" evidence="3">
    <location>
        <begin position="140"/>
        <end position="182"/>
    </location>
</feature>
<dbReference type="GO" id="GO:0016491">
    <property type="term" value="F:oxidoreductase activity"/>
    <property type="evidence" value="ECO:0007669"/>
    <property type="project" value="InterPro"/>
</dbReference>
<feature type="transmembrane region" description="Helical" evidence="2">
    <location>
        <begin position="6"/>
        <end position="31"/>
    </location>
</feature>
<comment type="similarity">
    <text evidence="1">Belongs to the peroxiredoxin family. Prx5 subfamily.</text>
</comment>
<dbReference type="Proteomes" id="UP000626109">
    <property type="component" value="Unassembled WGS sequence"/>
</dbReference>